<dbReference type="GO" id="GO:0008137">
    <property type="term" value="F:NADH dehydrogenase (ubiquinone) activity"/>
    <property type="evidence" value="ECO:0007669"/>
    <property type="project" value="InterPro"/>
</dbReference>
<dbReference type="Pfam" id="PF00361">
    <property type="entry name" value="Proton_antipo_M"/>
    <property type="match status" value="1"/>
</dbReference>
<feature type="transmembrane region" description="Helical" evidence="5">
    <location>
        <begin position="409"/>
        <end position="429"/>
    </location>
</feature>
<evidence type="ECO:0000313" key="9">
    <source>
        <dbReference type="Proteomes" id="UP000256424"/>
    </source>
</evidence>
<dbReference type="InterPro" id="IPR010096">
    <property type="entry name" value="NADH-Q_OxRdtase_suN/2"/>
</dbReference>
<dbReference type="GO" id="GO:0005886">
    <property type="term" value="C:plasma membrane"/>
    <property type="evidence" value="ECO:0007669"/>
    <property type="project" value="UniProtKB-SubCell"/>
</dbReference>
<protein>
    <recommendedName>
        <fullName evidence="5">NADH-quinone oxidoreductase subunit N</fullName>
        <ecNumber evidence="5">7.1.1.-</ecNumber>
    </recommendedName>
    <alternativeName>
        <fullName evidence="5">NADH dehydrogenase I subunit N</fullName>
    </alternativeName>
    <alternativeName>
        <fullName evidence="5">NDH-1 subunit N</fullName>
    </alternativeName>
</protein>
<dbReference type="AlphaFoldDB" id="A0A3D8J887"/>
<organism evidence="8 9">
    <name type="scientific">Helicobacter aurati</name>
    <dbReference type="NCBI Taxonomy" id="137778"/>
    <lineage>
        <taxon>Bacteria</taxon>
        <taxon>Pseudomonadati</taxon>
        <taxon>Campylobacterota</taxon>
        <taxon>Epsilonproteobacteria</taxon>
        <taxon>Campylobacterales</taxon>
        <taxon>Helicobacteraceae</taxon>
        <taxon>Helicobacter</taxon>
    </lineage>
</organism>
<feature type="transmembrane region" description="Helical" evidence="5">
    <location>
        <begin position="12"/>
        <end position="33"/>
    </location>
</feature>
<accession>A0A3D8J887</accession>
<gene>
    <name evidence="5" type="primary">nuoN</name>
    <name evidence="8" type="ORF">CQA66_02225</name>
</gene>
<dbReference type="PANTHER" id="PTHR22773">
    <property type="entry name" value="NADH DEHYDROGENASE"/>
    <property type="match status" value="1"/>
</dbReference>
<dbReference type="GO" id="GO:0042773">
    <property type="term" value="P:ATP synthesis coupled electron transport"/>
    <property type="evidence" value="ECO:0007669"/>
    <property type="project" value="InterPro"/>
</dbReference>
<evidence type="ECO:0000313" key="8">
    <source>
        <dbReference type="EMBL" id="RDU73071.1"/>
    </source>
</evidence>
<evidence type="ECO:0000259" key="7">
    <source>
        <dbReference type="Pfam" id="PF00361"/>
    </source>
</evidence>
<feature type="transmembrane region" description="Helical" evidence="5">
    <location>
        <begin position="237"/>
        <end position="262"/>
    </location>
</feature>
<keyword evidence="5" id="KW-0830">Ubiquinone</keyword>
<keyword evidence="2 5" id="KW-0812">Transmembrane</keyword>
<evidence type="ECO:0000256" key="5">
    <source>
        <dbReference type="HAMAP-Rule" id="MF_00445"/>
    </source>
</evidence>
<feature type="transmembrane region" description="Helical" evidence="5">
    <location>
        <begin position="67"/>
        <end position="87"/>
    </location>
</feature>
<dbReference type="GO" id="GO:0050136">
    <property type="term" value="F:NADH dehydrogenase (quinone) (non-electrogenic) activity"/>
    <property type="evidence" value="ECO:0007669"/>
    <property type="project" value="UniProtKB-UniRule"/>
</dbReference>
<comment type="subunit">
    <text evidence="5">NDH-1 is composed of 14 different subunits. Subunits NuoA, H, J, K, L, M, N constitute the membrane sector of the complex.</text>
</comment>
<comment type="function">
    <text evidence="5">NDH-1 shuttles electrons from NADH, via FMN and iron-sulfur (Fe-S) centers, to quinones in the respiratory chain. The immediate electron acceptor for the enzyme in this species is believed to be ubiquinone. Couples the redox reaction to proton translocation (for every two electrons transferred, four hydrogen ions are translocated across the cytoplasmic membrane), and thus conserves the redox energy in a proton gradient.</text>
</comment>
<feature type="transmembrane region" description="Helical" evidence="5">
    <location>
        <begin position="459"/>
        <end position="479"/>
    </location>
</feature>
<dbReference type="HAMAP" id="MF_00445">
    <property type="entry name" value="NDH1_NuoN_1"/>
    <property type="match status" value="1"/>
</dbReference>
<feature type="transmembrane region" description="Helical" evidence="5">
    <location>
        <begin position="154"/>
        <end position="177"/>
    </location>
</feature>
<feature type="domain" description="NADH:quinone oxidoreductase/Mrp antiporter transmembrane" evidence="7">
    <location>
        <begin position="118"/>
        <end position="423"/>
    </location>
</feature>
<keyword evidence="5" id="KW-1278">Translocase</keyword>
<dbReference type="EMBL" id="NXLW01000003">
    <property type="protein sequence ID" value="RDU73071.1"/>
    <property type="molecule type" value="Genomic_DNA"/>
</dbReference>
<comment type="similarity">
    <text evidence="5">Belongs to the complex I subunit 2 family.</text>
</comment>
<dbReference type="GO" id="GO:0012505">
    <property type="term" value="C:endomembrane system"/>
    <property type="evidence" value="ECO:0007669"/>
    <property type="project" value="UniProtKB-SubCell"/>
</dbReference>
<keyword evidence="5" id="KW-0520">NAD</keyword>
<keyword evidence="5" id="KW-0813">Transport</keyword>
<dbReference type="InterPro" id="IPR001750">
    <property type="entry name" value="ND/Mrp_TM"/>
</dbReference>
<comment type="caution">
    <text evidence="8">The sequence shown here is derived from an EMBL/GenBank/DDBJ whole genome shotgun (WGS) entry which is preliminary data.</text>
</comment>
<keyword evidence="5" id="KW-1003">Cell membrane</keyword>
<feature type="transmembrane region" description="Helical" evidence="5">
    <location>
        <begin position="274"/>
        <end position="293"/>
    </location>
</feature>
<evidence type="ECO:0000256" key="4">
    <source>
        <dbReference type="ARBA" id="ARBA00023136"/>
    </source>
</evidence>
<comment type="subcellular location">
    <subcellularLocation>
        <location evidence="5">Cell membrane</location>
        <topology evidence="5">Multi-pass membrane protein</topology>
    </subcellularLocation>
    <subcellularLocation>
        <location evidence="1">Endomembrane system</location>
        <topology evidence="1">Multi-pass membrane protein</topology>
    </subcellularLocation>
    <subcellularLocation>
        <location evidence="6">Membrane</location>
        <topology evidence="6">Multi-pass membrane protein</topology>
    </subcellularLocation>
</comment>
<comment type="catalytic activity">
    <reaction evidence="5">
        <text>a quinone + NADH + 5 H(+)(in) = a quinol + NAD(+) + 4 H(+)(out)</text>
        <dbReference type="Rhea" id="RHEA:57888"/>
        <dbReference type="ChEBI" id="CHEBI:15378"/>
        <dbReference type="ChEBI" id="CHEBI:24646"/>
        <dbReference type="ChEBI" id="CHEBI:57540"/>
        <dbReference type="ChEBI" id="CHEBI:57945"/>
        <dbReference type="ChEBI" id="CHEBI:132124"/>
    </reaction>
</comment>
<feature type="transmembrane region" description="Helical" evidence="5">
    <location>
        <begin position="197"/>
        <end position="216"/>
    </location>
</feature>
<evidence type="ECO:0000256" key="2">
    <source>
        <dbReference type="ARBA" id="ARBA00022692"/>
    </source>
</evidence>
<keyword evidence="4 5" id="KW-0472">Membrane</keyword>
<name>A0A3D8J887_9HELI</name>
<keyword evidence="3 5" id="KW-1133">Transmembrane helix</keyword>
<feature type="transmembrane region" description="Helical" evidence="5">
    <location>
        <begin position="325"/>
        <end position="345"/>
    </location>
</feature>
<feature type="transmembrane region" description="Helical" evidence="5">
    <location>
        <begin position="121"/>
        <end position="142"/>
    </location>
</feature>
<feature type="transmembrane region" description="Helical" evidence="5">
    <location>
        <begin position="40"/>
        <end position="61"/>
    </location>
</feature>
<feature type="transmembrane region" description="Helical" evidence="5">
    <location>
        <begin position="300"/>
        <end position="319"/>
    </location>
</feature>
<feature type="transmembrane region" description="Helical" evidence="5">
    <location>
        <begin position="365"/>
        <end position="389"/>
    </location>
</feature>
<feature type="transmembrane region" description="Helical" evidence="5">
    <location>
        <begin position="99"/>
        <end position="115"/>
    </location>
</feature>
<dbReference type="Proteomes" id="UP000256424">
    <property type="component" value="Unassembled WGS sequence"/>
</dbReference>
<proteinExistence type="inferred from homology"/>
<dbReference type="RefSeq" id="WP_104763244.1">
    <property type="nucleotide sequence ID" value="NZ_FZPM01000017.1"/>
</dbReference>
<evidence type="ECO:0000256" key="6">
    <source>
        <dbReference type="RuleBase" id="RU000320"/>
    </source>
</evidence>
<keyword evidence="9" id="KW-1185">Reference proteome</keyword>
<keyword evidence="5" id="KW-0874">Quinone</keyword>
<evidence type="ECO:0000256" key="1">
    <source>
        <dbReference type="ARBA" id="ARBA00004127"/>
    </source>
</evidence>
<dbReference type="GO" id="GO:0048038">
    <property type="term" value="F:quinone binding"/>
    <property type="evidence" value="ECO:0007669"/>
    <property type="project" value="UniProtKB-KW"/>
</dbReference>
<sequence length="486" mass="54129">MNQTELSMYFYAYMPSAILVIGAIVVLFGNAFANSFSRSTSLSLCMIFIASAFLFCLSVGHRMNTSFVSLVAELIILTASFFFVFLTFSRLRFVEFQTAEFYPLYLFSVSGFLLMSNANNLIFVLLGLEIGSLPLATIIAFNRRSHGIEASIKYFVASALASIFFIFGILLFYLYVGSFGIADAMSYYKEVSRYEDISRHLIVLGGVIFILAGLGFKVSLVPWHSWMPDIYEASNPVLAGYISIVPKIAGFVVFLEIFGVIFDVETLQDGFVEKLLWTLLLITITLPNIAALLQKDIKRMLAFSSISHSGFALACVYLGSFESLALYWILFLITNLGAFALLWVYRPNNIAVSAYSGSDYHLERFYGFSKICPIGALIMAFFMLSLAGIPPFSIFWGKIFVVSSALQKGEIALAFVMMFNSAIAVCYYLKPIVAMFFRAKHANEDPNFYQNNATSSIKFIIATCALLSFCAVFVVSFALDFLMLGE</sequence>
<dbReference type="EC" id="7.1.1.-" evidence="5"/>
<reference evidence="8 9" key="1">
    <citation type="submission" date="2018-04" db="EMBL/GenBank/DDBJ databases">
        <title>Novel Campyloabacter and Helicobacter Species and Strains.</title>
        <authorList>
            <person name="Mannion A.J."/>
            <person name="Shen Z."/>
            <person name="Fox J.G."/>
        </authorList>
    </citation>
    <scope>NUCLEOTIDE SEQUENCE [LARGE SCALE GENOMIC DNA]</scope>
    <source>
        <strain evidence="8 9">MIT 97-5075</strain>
    </source>
</reference>
<evidence type="ECO:0000256" key="3">
    <source>
        <dbReference type="ARBA" id="ARBA00022989"/>
    </source>
</evidence>
<dbReference type="OrthoDB" id="9768329at2"/>